<keyword evidence="2" id="KW-1185">Reference proteome</keyword>
<comment type="caution">
    <text evidence="1">The sequence shown here is derived from an EMBL/GenBank/DDBJ whole genome shotgun (WGS) entry which is preliminary data.</text>
</comment>
<gene>
    <name evidence="1" type="ORF">EHS15_02065</name>
</gene>
<proteinExistence type="predicted"/>
<evidence type="ECO:0000313" key="2">
    <source>
        <dbReference type="Proteomes" id="UP000298058"/>
    </source>
</evidence>
<name>A0A4R9M7W3_9LEPT</name>
<accession>A0A4R9M7W3</accession>
<sequence length="742" mass="77190">MKSLGNVRCFFLSAATLLLSHCTQVSTTEQLSLLSFLLNSSPNRSTSSETVITVTPERGIQITSSSLTVIFADTKTLSLRLASQPSQNVTIHVGFDTSKLTVNSSGTSPFDLIFTTSNFDTLQTINLDALTNANDSSSLTLSTQSSDSVYNNLTASIPVTIQQASASIVTSASTVSLEGGGTGSFGVRLNLQPTANVGLLLSFTNSKLALDASTSSPLALTFTSGNYSSQQTVNLRSLSNVTENTNISFIASSTDGRYSGLTKSVTASISNQTRSLVFTPSPATLSLNAGETGSFTVALSSVPTSDVTVNFTYTQSEIYIKKSSDSNFDTDGSYSLTFTSGNNTAQTVQVKAVSNFAVSSGTISLGTTVPASPNGDSSFNGLTASVSYSVSLNVPIVLSGDIQNGTQNSSSQTANYSLGTTVDPSTSFVICNFQTNSSDTVNATTCQLNGAGTQVIVTKGAAAANNVTTNYYVMNFSSGISVQRGATTLTSGTGSANLTQAVDSAKSFIISYARTSTTGNTSDNVKQVQVSFTNSTTLGFSCNGCTNTTVEWQVVQWHTSSVQSGIANLSHGTSTVTANLGSAVDLTKSFLIFNNSYTPNGGVGYEQNYYTAGSFSSTSQISFQRGGTGGDLAIQYFVVSIPSGLVVKSNSFAMTTSDVGICDTIPSGGVSNYLKSMMIASNRIGAINQATNVDSASLTYEFQSAGCSSAGGTHLRIKRDNVGTDSGTPHDVHGTYFLLEFN</sequence>
<dbReference type="RefSeq" id="WP_135758883.1">
    <property type="nucleotide sequence ID" value="NZ_RQHW01000008.1"/>
</dbReference>
<reference evidence="1" key="1">
    <citation type="journal article" date="2019" name="PLoS Negl. Trop. Dis.">
        <title>Revisiting the worldwide diversity of Leptospira species in the environment.</title>
        <authorList>
            <person name="Vincent A.T."/>
            <person name="Schiettekatte O."/>
            <person name="Bourhy P."/>
            <person name="Veyrier F.J."/>
            <person name="Picardeau M."/>
        </authorList>
    </citation>
    <scope>NUCLEOTIDE SEQUENCE [LARGE SCALE GENOMIC DNA]</scope>
    <source>
        <strain evidence="1">201300427</strain>
    </source>
</reference>
<dbReference type="OrthoDB" id="344146at2"/>
<dbReference type="Proteomes" id="UP000298058">
    <property type="component" value="Unassembled WGS sequence"/>
</dbReference>
<protein>
    <submittedName>
        <fullName evidence="1">Uncharacterized protein</fullName>
    </submittedName>
</protein>
<dbReference type="AlphaFoldDB" id="A0A4R9M7W3"/>
<dbReference type="EMBL" id="RQHW01000008">
    <property type="protein sequence ID" value="TGN20668.1"/>
    <property type="molecule type" value="Genomic_DNA"/>
</dbReference>
<evidence type="ECO:0000313" key="1">
    <source>
        <dbReference type="EMBL" id="TGN20668.1"/>
    </source>
</evidence>
<organism evidence="1 2">
    <name type="scientific">Leptospira idonii</name>
    <dbReference type="NCBI Taxonomy" id="1193500"/>
    <lineage>
        <taxon>Bacteria</taxon>
        <taxon>Pseudomonadati</taxon>
        <taxon>Spirochaetota</taxon>
        <taxon>Spirochaetia</taxon>
        <taxon>Leptospirales</taxon>
        <taxon>Leptospiraceae</taxon>
        <taxon>Leptospira</taxon>
    </lineage>
</organism>